<dbReference type="InterPro" id="IPR005702">
    <property type="entry name" value="Wzc-like_C"/>
</dbReference>
<dbReference type="GO" id="GO:0004714">
    <property type="term" value="F:transmembrane receptor protein tyrosine kinase activity"/>
    <property type="evidence" value="ECO:0007669"/>
    <property type="project" value="UniProtKB-EC"/>
</dbReference>
<dbReference type="OrthoDB" id="9812433at2"/>
<gene>
    <name evidence="4" type="ordered locus">RHA1_ro07020</name>
</gene>
<dbReference type="PATRIC" id="fig|101510.16.peg.7079"/>
<dbReference type="GO" id="GO:0005524">
    <property type="term" value="F:ATP binding"/>
    <property type="evidence" value="ECO:0007669"/>
    <property type="project" value="UniProtKB-KW"/>
</dbReference>
<dbReference type="Gene3D" id="3.40.50.300">
    <property type="entry name" value="P-loop containing nucleotide triphosphate hydrolases"/>
    <property type="match status" value="1"/>
</dbReference>
<keyword evidence="1" id="KW-0547">Nucleotide-binding</keyword>
<reference evidence="5" key="1">
    <citation type="journal article" date="2006" name="Proc. Natl. Acad. Sci. U.S.A.">
        <title>The complete genome of Rhodococcus sp. RHA1 provides insights into a catabolic powerhouse.</title>
        <authorList>
            <person name="McLeod M.P."/>
            <person name="Warren R.L."/>
            <person name="Hsiao W.W.L."/>
            <person name="Araki N."/>
            <person name="Myhre M."/>
            <person name="Fernandes C."/>
            <person name="Miyazawa D."/>
            <person name="Wong W."/>
            <person name="Lillquist A.L."/>
            <person name="Wang D."/>
            <person name="Dosanjh M."/>
            <person name="Hara H."/>
            <person name="Petrescu A."/>
            <person name="Morin R.D."/>
            <person name="Yang G."/>
            <person name="Stott J.M."/>
            <person name="Schein J.E."/>
            <person name="Shin H."/>
            <person name="Smailus D."/>
            <person name="Siddiqui A.S."/>
            <person name="Marra M.A."/>
            <person name="Jones S.J.M."/>
            <person name="Holt R."/>
            <person name="Brinkman F.S.L."/>
            <person name="Miyauchi K."/>
            <person name="Fukuda M."/>
            <person name="Davies J.E."/>
            <person name="Mohn W.W."/>
            <person name="Eltis L.D."/>
        </authorList>
    </citation>
    <scope>NUCLEOTIDE SEQUENCE [LARGE SCALE GENOMIC DNA]</scope>
    <source>
        <strain evidence="5">RHA1</strain>
    </source>
</reference>
<dbReference type="AlphaFoldDB" id="Q0S100"/>
<dbReference type="KEGG" id="rha:RHA1_ro07020"/>
<dbReference type="Proteomes" id="UP000008710">
    <property type="component" value="Chromosome"/>
</dbReference>
<dbReference type="PANTHER" id="PTHR32309:SF31">
    <property type="entry name" value="CAPSULAR EXOPOLYSACCHARIDE FAMILY"/>
    <property type="match status" value="1"/>
</dbReference>
<evidence type="ECO:0000256" key="2">
    <source>
        <dbReference type="ARBA" id="ARBA00022840"/>
    </source>
</evidence>
<dbReference type="PANTHER" id="PTHR32309">
    <property type="entry name" value="TYROSINE-PROTEIN KINASE"/>
    <property type="match status" value="1"/>
</dbReference>
<keyword evidence="3" id="KW-0812">Transmembrane</keyword>
<dbReference type="eggNOG" id="COG0489">
    <property type="taxonomic scope" value="Bacteria"/>
</dbReference>
<keyword evidence="2" id="KW-0067">ATP-binding</keyword>
<dbReference type="InterPro" id="IPR033756">
    <property type="entry name" value="YlxH/NBP35"/>
</dbReference>
<accession>Q0S100</accession>
<dbReference type="Pfam" id="PF10609">
    <property type="entry name" value="ParA"/>
    <property type="match status" value="1"/>
</dbReference>
<keyword evidence="4" id="KW-0829">Tyrosine-protein kinase</keyword>
<name>Q0S100_RHOJR</name>
<feature type="transmembrane region" description="Helical" evidence="3">
    <location>
        <begin position="44"/>
        <end position="68"/>
    </location>
</feature>
<keyword evidence="4" id="KW-0418">Kinase</keyword>
<dbReference type="CDD" id="cd05387">
    <property type="entry name" value="BY-kinase"/>
    <property type="match status" value="1"/>
</dbReference>
<dbReference type="InterPro" id="IPR027417">
    <property type="entry name" value="P-loop_NTPase"/>
</dbReference>
<dbReference type="EC" id="2.7.10.1" evidence="4"/>
<dbReference type="EMBL" id="CP000431">
    <property type="protein sequence ID" value="ABG98786.1"/>
    <property type="molecule type" value="Genomic_DNA"/>
</dbReference>
<evidence type="ECO:0000256" key="3">
    <source>
        <dbReference type="SAM" id="Phobius"/>
    </source>
</evidence>
<protein>
    <submittedName>
        <fullName evidence="4">Probable protein-tyrosine kinase</fullName>
        <ecNumber evidence="4">2.7.10.1</ecNumber>
    </submittedName>
</protein>
<proteinExistence type="predicted"/>
<organism evidence="4 5">
    <name type="scientific">Rhodococcus jostii (strain RHA1)</name>
    <dbReference type="NCBI Taxonomy" id="101510"/>
    <lineage>
        <taxon>Bacteria</taxon>
        <taxon>Bacillati</taxon>
        <taxon>Actinomycetota</taxon>
        <taxon>Actinomycetes</taxon>
        <taxon>Mycobacteriales</taxon>
        <taxon>Nocardiaceae</taxon>
        <taxon>Rhodococcus</taxon>
    </lineage>
</organism>
<dbReference type="InterPro" id="IPR050445">
    <property type="entry name" value="Bact_polysacc_biosynth/exp"/>
</dbReference>
<keyword evidence="3" id="KW-1133">Transmembrane helix</keyword>
<evidence type="ECO:0000256" key="1">
    <source>
        <dbReference type="ARBA" id="ARBA00022741"/>
    </source>
</evidence>
<evidence type="ECO:0000313" key="4">
    <source>
        <dbReference type="EMBL" id="ABG98786.1"/>
    </source>
</evidence>
<keyword evidence="3" id="KW-0472">Membrane</keyword>
<evidence type="ECO:0000313" key="5">
    <source>
        <dbReference type="Proteomes" id="UP000008710"/>
    </source>
</evidence>
<keyword evidence="4" id="KW-0808">Transferase</keyword>
<dbReference type="SUPFAM" id="SSF52540">
    <property type="entry name" value="P-loop containing nucleoside triphosphate hydrolases"/>
    <property type="match status" value="1"/>
</dbReference>
<dbReference type="RefSeq" id="WP_011598754.1">
    <property type="nucleotide sequence ID" value="NC_008268.1"/>
</dbReference>
<sequence length="298" mass="31367">MTILIVLTLVVALISVLGAYLTTSAGATVVDYARLPATPQPTPIARVLVSLAAGLVLGLLVAVGYGVLDRRIRDPRTLAIASGTRVMSTVPASTIAVNSQTLAEDYRELCVQVRETGTKVVAVVSADPQDGRTTVAANLALALSEGEHTVVLVDGDFQAPALAAKLRLAPTPDLTTVLRDPETLWSSLQIWVLGVEVLVTDPAAPELRTLSASDGLDDVVTQLRDAHDYIVIDTPPVLRGSAALRFAALSDGVLLVGRSRRGHRDHVDAAVAVRGITARLLGSVLTVRTHRSRHAGRA</sequence>
<dbReference type="HOGENOM" id="CLU_933446_0_0_11"/>